<dbReference type="InterPro" id="IPR039657">
    <property type="entry name" value="Dimethylallyltransferase"/>
</dbReference>
<gene>
    <name evidence="10 14" type="primary">miaA</name>
    <name evidence="14" type="ORF">HLPR_13970</name>
</gene>
<feature type="region of interest" description="Interaction with substrate tRNA" evidence="10">
    <location>
        <begin position="34"/>
        <end position="37"/>
    </location>
</feature>
<feature type="site" description="Interaction with substrate tRNA" evidence="10">
    <location>
        <position position="100"/>
    </location>
</feature>
<dbReference type="Gene3D" id="3.40.50.300">
    <property type="entry name" value="P-loop containing nucleotide triphosphate hydrolases"/>
    <property type="match status" value="1"/>
</dbReference>
<keyword evidence="8 10" id="KW-0460">Magnesium</keyword>
<evidence type="ECO:0000313" key="14">
    <source>
        <dbReference type="EMBL" id="BEP29066.1"/>
    </source>
</evidence>
<feature type="binding site" evidence="10">
    <location>
        <begin position="9"/>
        <end position="16"/>
    </location>
    <ligand>
        <name>ATP</name>
        <dbReference type="ChEBI" id="CHEBI:30616"/>
    </ligand>
</feature>
<reference evidence="14 15" key="1">
    <citation type="submission" date="2023-08" db="EMBL/GenBank/DDBJ databases">
        <title>Helicovermis profunda gen. nov., sp. nov., a novel mesophilic, fermentative bacterium within the Bacillota from a deep-sea hydrothermal vent chimney.</title>
        <authorList>
            <person name="Miyazaki U."/>
            <person name="Mizutani D."/>
            <person name="Hashimoto Y."/>
            <person name="Tame A."/>
            <person name="Sawayama S."/>
            <person name="Miyazaki J."/>
            <person name="Takai K."/>
            <person name="Nakagawa S."/>
        </authorList>
    </citation>
    <scope>NUCLEOTIDE SEQUENCE [LARGE SCALE GENOMIC DNA]</scope>
    <source>
        <strain evidence="14 15">S502</strain>
    </source>
</reference>
<dbReference type="GO" id="GO:0052381">
    <property type="term" value="F:tRNA dimethylallyltransferase activity"/>
    <property type="evidence" value="ECO:0007669"/>
    <property type="project" value="UniProtKB-UniRule"/>
</dbReference>
<evidence type="ECO:0000256" key="3">
    <source>
        <dbReference type="ARBA" id="ARBA00005842"/>
    </source>
</evidence>
<name>A0AAU9E3G2_9FIRM</name>
<dbReference type="GO" id="GO:0005524">
    <property type="term" value="F:ATP binding"/>
    <property type="evidence" value="ECO:0007669"/>
    <property type="project" value="UniProtKB-UniRule"/>
</dbReference>
<dbReference type="EMBL" id="AP028654">
    <property type="protein sequence ID" value="BEP29066.1"/>
    <property type="molecule type" value="Genomic_DNA"/>
</dbReference>
<proteinExistence type="inferred from homology"/>
<feature type="site" description="Interaction with substrate tRNA" evidence="10">
    <location>
        <position position="123"/>
    </location>
</feature>
<evidence type="ECO:0000256" key="8">
    <source>
        <dbReference type="ARBA" id="ARBA00022842"/>
    </source>
</evidence>
<dbReference type="Proteomes" id="UP001321786">
    <property type="component" value="Chromosome"/>
</dbReference>
<evidence type="ECO:0000313" key="15">
    <source>
        <dbReference type="Proteomes" id="UP001321786"/>
    </source>
</evidence>
<dbReference type="PANTHER" id="PTHR11088:SF60">
    <property type="entry name" value="TRNA DIMETHYLALLYLTRANSFERASE"/>
    <property type="match status" value="1"/>
</dbReference>
<sequence>MKDLIIIVGPTAVGKTELSIKIAKELNGEIISCDSMQLYKYMNIGTAKPSQEEIKDIKHYLIDEIDPKKEFSVSDYSIMAKTYINDIMSRGKVPIIVGGTGLYANSLIYDMDFASVTEDKEYRAELELLLKEHGKLYLYEMLKSKDPSAAEKIHFNNVKKVIRSLEIIKVNGSKGTDFSDLNKLSSDYNIILLGLTRNRKKLYARINKRVDIMLNSGLIDEVKFLKNIGLSELNRSMQGIGYKEVLMYLDDKIDYETLTSMIKQNSRRYAKRQITWFKRYKFLKWFDLDELKSIENASNSILQYIRTFHNVSK</sequence>
<dbReference type="EC" id="2.5.1.75" evidence="10"/>
<comment type="catalytic activity">
    <reaction evidence="9 10 11">
        <text>adenosine(37) in tRNA + dimethylallyl diphosphate = N(6)-dimethylallyladenosine(37) in tRNA + diphosphate</text>
        <dbReference type="Rhea" id="RHEA:26482"/>
        <dbReference type="Rhea" id="RHEA-COMP:10162"/>
        <dbReference type="Rhea" id="RHEA-COMP:10375"/>
        <dbReference type="ChEBI" id="CHEBI:33019"/>
        <dbReference type="ChEBI" id="CHEBI:57623"/>
        <dbReference type="ChEBI" id="CHEBI:74411"/>
        <dbReference type="ChEBI" id="CHEBI:74415"/>
        <dbReference type="EC" id="2.5.1.75"/>
    </reaction>
</comment>
<keyword evidence="6 10" id="KW-0547">Nucleotide-binding</keyword>
<keyword evidence="4 10" id="KW-0808">Transferase</keyword>
<dbReference type="NCBIfam" id="TIGR00174">
    <property type="entry name" value="miaA"/>
    <property type="match status" value="1"/>
</dbReference>
<dbReference type="SUPFAM" id="SSF52540">
    <property type="entry name" value="P-loop containing nucleoside triphosphate hydrolases"/>
    <property type="match status" value="2"/>
</dbReference>
<keyword evidence="15" id="KW-1185">Reference proteome</keyword>
<dbReference type="PANTHER" id="PTHR11088">
    <property type="entry name" value="TRNA DIMETHYLALLYLTRANSFERASE"/>
    <property type="match status" value="1"/>
</dbReference>
<evidence type="ECO:0000256" key="10">
    <source>
        <dbReference type="HAMAP-Rule" id="MF_00185"/>
    </source>
</evidence>
<organism evidence="14 15">
    <name type="scientific">Helicovermis profundi</name>
    <dbReference type="NCBI Taxonomy" id="3065157"/>
    <lineage>
        <taxon>Bacteria</taxon>
        <taxon>Bacillati</taxon>
        <taxon>Bacillota</taxon>
        <taxon>Clostridia</taxon>
        <taxon>Helicovermis</taxon>
    </lineage>
</organism>
<evidence type="ECO:0000256" key="13">
    <source>
        <dbReference type="RuleBase" id="RU003785"/>
    </source>
</evidence>
<comment type="caution">
    <text evidence="10">Lacks conserved residue(s) required for the propagation of feature annotation.</text>
</comment>
<evidence type="ECO:0000256" key="4">
    <source>
        <dbReference type="ARBA" id="ARBA00022679"/>
    </source>
</evidence>
<keyword evidence="7 10" id="KW-0067">ATP-binding</keyword>
<feature type="binding site" evidence="10">
    <location>
        <begin position="11"/>
        <end position="16"/>
    </location>
    <ligand>
        <name>substrate</name>
    </ligand>
</feature>
<evidence type="ECO:0000256" key="6">
    <source>
        <dbReference type="ARBA" id="ARBA00022741"/>
    </source>
</evidence>
<dbReference type="KEGG" id="hprf:HLPR_13970"/>
<dbReference type="Gene3D" id="1.10.20.140">
    <property type="match status" value="1"/>
</dbReference>
<evidence type="ECO:0000256" key="5">
    <source>
        <dbReference type="ARBA" id="ARBA00022694"/>
    </source>
</evidence>
<dbReference type="InterPro" id="IPR027417">
    <property type="entry name" value="P-loop_NTPase"/>
</dbReference>
<comment type="similarity">
    <text evidence="3 10 13">Belongs to the IPP transferase family.</text>
</comment>
<accession>A0AAU9E3G2</accession>
<dbReference type="GO" id="GO:0006400">
    <property type="term" value="P:tRNA modification"/>
    <property type="evidence" value="ECO:0007669"/>
    <property type="project" value="TreeGrafter"/>
</dbReference>
<comment type="cofactor">
    <cofactor evidence="1 10">
        <name>Mg(2+)</name>
        <dbReference type="ChEBI" id="CHEBI:18420"/>
    </cofactor>
</comment>
<evidence type="ECO:0000256" key="12">
    <source>
        <dbReference type="RuleBase" id="RU003784"/>
    </source>
</evidence>
<dbReference type="HAMAP" id="MF_00185">
    <property type="entry name" value="IPP_trans"/>
    <property type="match status" value="1"/>
</dbReference>
<evidence type="ECO:0000256" key="11">
    <source>
        <dbReference type="RuleBase" id="RU003783"/>
    </source>
</evidence>
<comment type="subunit">
    <text evidence="10">Monomer.</text>
</comment>
<dbReference type="Pfam" id="PF01715">
    <property type="entry name" value="IPPT"/>
    <property type="match status" value="1"/>
</dbReference>
<comment type="function">
    <text evidence="2 10 12">Catalyzes the transfer of a dimethylallyl group onto the adenine at position 37 in tRNAs that read codons beginning with uridine, leading to the formation of N6-(dimethylallyl)adenosine (i(6)A).</text>
</comment>
<evidence type="ECO:0000256" key="1">
    <source>
        <dbReference type="ARBA" id="ARBA00001946"/>
    </source>
</evidence>
<evidence type="ECO:0000256" key="7">
    <source>
        <dbReference type="ARBA" id="ARBA00022840"/>
    </source>
</evidence>
<dbReference type="InterPro" id="IPR018022">
    <property type="entry name" value="IPT"/>
</dbReference>
<evidence type="ECO:0000256" key="9">
    <source>
        <dbReference type="ARBA" id="ARBA00049563"/>
    </source>
</evidence>
<dbReference type="RefSeq" id="WP_338534735.1">
    <property type="nucleotide sequence ID" value="NZ_AP028654.1"/>
</dbReference>
<dbReference type="AlphaFoldDB" id="A0AAU9E3G2"/>
<evidence type="ECO:0000256" key="2">
    <source>
        <dbReference type="ARBA" id="ARBA00003213"/>
    </source>
</evidence>
<protein>
    <recommendedName>
        <fullName evidence="10">tRNA dimethylallyltransferase</fullName>
        <ecNumber evidence="10">2.5.1.75</ecNumber>
    </recommendedName>
    <alternativeName>
        <fullName evidence="10">Dimethylallyl diphosphate:tRNA dimethylallyltransferase</fullName>
        <shortName evidence="10">DMAPP:tRNA dimethylallyltransferase</shortName>
        <shortName evidence="10">DMATase</shortName>
    </alternativeName>
    <alternativeName>
        <fullName evidence="10">Isopentenyl-diphosphate:tRNA isopentenyltransferase</fullName>
        <shortName evidence="10">IPP transferase</shortName>
        <shortName evidence="10">IPPT</shortName>
        <shortName evidence="10">IPTase</shortName>
    </alternativeName>
</protein>
<keyword evidence="5 10" id="KW-0819">tRNA processing</keyword>